<dbReference type="Pfam" id="PF13086">
    <property type="entry name" value="AAA_11"/>
    <property type="match status" value="1"/>
</dbReference>
<keyword evidence="6" id="KW-0347">Helicase</keyword>
<keyword evidence="5 9" id="KW-0863">Zinc-finger</keyword>
<accession>G2QJ73</accession>
<dbReference type="InterPro" id="IPR046439">
    <property type="entry name" value="ZF_RZ_dom"/>
</dbReference>
<dbReference type="CDD" id="cd06008">
    <property type="entry name" value="NF-X1-zinc-finger"/>
    <property type="match status" value="2"/>
</dbReference>
<gene>
    <name evidence="13" type="ORF">MYCTH_2066488</name>
</gene>
<keyword evidence="8" id="KW-0391">Immunity</keyword>
<proteinExistence type="predicted"/>
<dbReference type="PROSITE" id="PS51981">
    <property type="entry name" value="ZF_RZ"/>
    <property type="match status" value="1"/>
</dbReference>
<keyword evidence="2" id="KW-0963">Cytoplasm</keyword>
<dbReference type="PROSITE" id="PS50103">
    <property type="entry name" value="ZF_C3H1"/>
    <property type="match status" value="1"/>
</dbReference>
<evidence type="ECO:0000256" key="7">
    <source>
        <dbReference type="ARBA" id="ARBA00022833"/>
    </source>
</evidence>
<dbReference type="InterPro" id="IPR041677">
    <property type="entry name" value="DNA2/NAM7_AAA_11"/>
</dbReference>
<keyword evidence="6" id="KW-0547">Nucleotide-binding</keyword>
<feature type="domain" description="C3H1-type" evidence="11">
    <location>
        <begin position="29"/>
        <end position="56"/>
    </location>
</feature>
<dbReference type="GO" id="GO:0004386">
    <property type="term" value="F:helicase activity"/>
    <property type="evidence" value="ECO:0007669"/>
    <property type="project" value="InterPro"/>
</dbReference>
<feature type="domain" description="RZ-type" evidence="12">
    <location>
        <begin position="1904"/>
        <end position="1980"/>
    </location>
</feature>
<dbReference type="OrthoDB" id="2423195at2759"/>
<dbReference type="InterPro" id="IPR041679">
    <property type="entry name" value="DNA2/NAM7-like_C"/>
</dbReference>
<dbReference type="SUPFAM" id="SSF52540">
    <property type="entry name" value="P-loop containing nucleoside triphosphate hydrolases"/>
    <property type="match status" value="1"/>
</dbReference>
<feature type="region of interest" description="Disordered" evidence="10">
    <location>
        <begin position="1813"/>
        <end position="1859"/>
    </location>
</feature>
<evidence type="ECO:0000256" key="2">
    <source>
        <dbReference type="ARBA" id="ARBA00022490"/>
    </source>
</evidence>
<dbReference type="InterPro" id="IPR047187">
    <property type="entry name" value="SF1_C_Upf1"/>
</dbReference>
<evidence type="ECO:0000256" key="10">
    <source>
        <dbReference type="SAM" id="MobiDB-lite"/>
    </source>
</evidence>
<dbReference type="Pfam" id="PF18044">
    <property type="entry name" value="zf-CCCH_4"/>
    <property type="match status" value="1"/>
</dbReference>
<evidence type="ECO:0000256" key="6">
    <source>
        <dbReference type="ARBA" id="ARBA00022806"/>
    </source>
</evidence>
<dbReference type="HOGENOM" id="CLU_001490_1_1_1"/>
<dbReference type="VEuPathDB" id="FungiDB:MYCTH_2066488"/>
<comment type="subcellular location">
    <subcellularLocation>
        <location evidence="1">Cytoplasm</location>
    </subcellularLocation>
</comment>
<dbReference type="SUPFAM" id="SSF90229">
    <property type="entry name" value="CCCH zinc finger"/>
    <property type="match status" value="1"/>
</dbReference>
<dbReference type="InterPro" id="IPR041367">
    <property type="entry name" value="Znf-CCCH_4"/>
</dbReference>
<keyword evidence="7 9" id="KW-0862">Zinc</keyword>
<evidence type="ECO:0000259" key="12">
    <source>
        <dbReference type="PROSITE" id="PS51981"/>
    </source>
</evidence>
<dbReference type="EMBL" id="CP003006">
    <property type="protein sequence ID" value="AEO59648.1"/>
    <property type="molecule type" value="Genomic_DNA"/>
</dbReference>
<dbReference type="PANTHER" id="PTHR10887:SF445">
    <property type="entry name" value="NFX1-TYPE ZINC FINGER-CONTAINING PROTEIN 1"/>
    <property type="match status" value="1"/>
</dbReference>
<dbReference type="CDD" id="cd18808">
    <property type="entry name" value="SF1_C_Upf1"/>
    <property type="match status" value="1"/>
</dbReference>
<evidence type="ECO:0000256" key="4">
    <source>
        <dbReference type="ARBA" id="ARBA00022737"/>
    </source>
</evidence>
<dbReference type="OMA" id="APCQEPC"/>
<evidence type="ECO:0000256" key="3">
    <source>
        <dbReference type="ARBA" id="ARBA00022723"/>
    </source>
</evidence>
<dbReference type="InterPro" id="IPR000967">
    <property type="entry name" value="Znf_NFX1"/>
</dbReference>
<dbReference type="FunFam" id="3.40.50.300:FF:001660">
    <property type="entry name" value="NF-X1 finger and helicase protein, putative"/>
    <property type="match status" value="1"/>
</dbReference>
<evidence type="ECO:0000313" key="13">
    <source>
        <dbReference type="EMBL" id="AEO59648.1"/>
    </source>
</evidence>
<dbReference type="InterPro" id="IPR027417">
    <property type="entry name" value="P-loop_NTPase"/>
</dbReference>
<feature type="compositionally biased region" description="Low complexity" evidence="10">
    <location>
        <begin position="1813"/>
        <end position="1835"/>
    </location>
</feature>
<feature type="zinc finger region" description="C3H1-type" evidence="9">
    <location>
        <begin position="29"/>
        <end position="56"/>
    </location>
</feature>
<reference evidence="13 14" key="1">
    <citation type="journal article" date="2011" name="Nat. Biotechnol.">
        <title>Comparative genomic analysis of the thermophilic biomass-degrading fungi Myceliophthora thermophila and Thielavia terrestris.</title>
        <authorList>
            <person name="Berka R.M."/>
            <person name="Grigoriev I.V."/>
            <person name="Otillar R."/>
            <person name="Salamov A."/>
            <person name="Grimwood J."/>
            <person name="Reid I."/>
            <person name="Ishmael N."/>
            <person name="John T."/>
            <person name="Darmond C."/>
            <person name="Moisan M.-C."/>
            <person name="Henrissat B."/>
            <person name="Coutinho P.M."/>
            <person name="Lombard V."/>
            <person name="Natvig D.O."/>
            <person name="Lindquist E."/>
            <person name="Schmutz J."/>
            <person name="Lucas S."/>
            <person name="Harris P."/>
            <person name="Powlowski J."/>
            <person name="Bellemare A."/>
            <person name="Taylor D."/>
            <person name="Butler G."/>
            <person name="de Vries R.P."/>
            <person name="Allijn I.E."/>
            <person name="van den Brink J."/>
            <person name="Ushinsky S."/>
            <person name="Storms R."/>
            <person name="Powell A.J."/>
            <person name="Paulsen I.T."/>
            <person name="Elbourne L.D.H."/>
            <person name="Baker S.E."/>
            <person name="Magnuson J."/>
            <person name="LaBoissiere S."/>
            <person name="Clutterbuck A.J."/>
            <person name="Martinez D."/>
            <person name="Wogulis M."/>
            <person name="de Leon A.L."/>
            <person name="Rey M.W."/>
            <person name="Tsang A."/>
        </authorList>
    </citation>
    <scope>NUCLEOTIDE SEQUENCE [LARGE SCALE GENOMIC DNA]</scope>
    <source>
        <strain evidence="14">ATCC 42464 / BCRC 31852 / DSM 1799</strain>
    </source>
</reference>
<evidence type="ECO:0000256" key="1">
    <source>
        <dbReference type="ARBA" id="ARBA00004496"/>
    </source>
</evidence>
<keyword evidence="3 9" id="KW-0479">Metal-binding</keyword>
<dbReference type="GO" id="GO:0031048">
    <property type="term" value="P:regulatory ncRNA-mediated heterochromatin formation"/>
    <property type="evidence" value="ECO:0007669"/>
    <property type="project" value="TreeGrafter"/>
</dbReference>
<dbReference type="SMART" id="SM00356">
    <property type="entry name" value="ZnF_C3H1"/>
    <property type="match status" value="1"/>
</dbReference>
<sequence>MLRRRGGWSGSGTNRGGGSRPGGRGGFAPRPTKVCQHFLRGRCNYGASCKYSHDHEHVKRAREEEASTPSETHQAREDYFDFKRQVRRRGLFISPAYSNMWMEVAETWNLALKILESPNREWHQSVARDLADDEVGGPDFIQRTIELCTTTLGDGNCLKLARAFLKVITHQSMLRSLSIDSFLGTIYRMVAGSNGNRGIVFFSDLNRRLSRSSESPRSFLALVVLSLYELFRRERKGLLNDALYSLLDALREKAARLASLAEEAGPDSVDLDAVGMQIDIIRRMMDGARGGLSEGETAQAINTVGNTGAIGIRSTFPSEVVVPGGKHDNDFADITKIQIFPTLGEITCDVSEYLPTTDFTQPHFLRDPVRRHIDSAFRLLRHDIFGPLKQVIGALLAQRNAADAVSSNRFITGNIKAHIYSGAGLQHVLVDKRDGFEAIASFTTPPQVRKLTLPDQQRWWQASSRLEPGGLVCFVSARGNEKSFLMFVVTEKNTGEIKEGRNKSTLVSDRFKPAVKVKLASETRKNLAVLNRMYVDREEGLLVELPGLIPDTFVPILGNLQRMVKDGDLAFRQWILPSSIDNADDQPSARIPPPAYARKPGFKFRLRTITRDGQPTLSVNPAECTGDIATPETLEAATGLDPGQSASLIAALTREYALIQGPPGTGKSYVGVQLVRVLLDHKHEANLGPILVICYTNHALDQFLKHLLDVGVDKIIRIGGQSRAEELEGKNLRVVSQETSRTQVEQRILGKSYSEAEASLEKAGHHLKRVHQARRNKPGWRMLEPFLSRRYPRIARQFGSQWLDEDGFELADGRDPRWALAGSWISELTELQSDRVFEMVSAARHHREAIQRVHDDVSCRTLLRADVVGVTTTGLARNINMLCRLGVKVIICEEAAEVMEPHLISALMPGVEHFIQIGDHRQLRPQIQNYLQFSMETAVGRAYQLDRSQFERRAVGEPGLRALPVAQLKVQRRMRPEISRLIRRVYPDLVDHDCVKNLPSVVGMRDNLFWLDHDHPEDGKDDGARAKSHSNAWEVSMAKALIQHLVRQGEYKSTDIALLTPYTGQLQKLRASLGSDFEVFLSDRDLETLAKEGFEETPEEEPGTENTGLGLRKAVEKKRLLQTIRLATVDNFQGEEAKVVVVSLVRSNSNAKVGFLRTENRINVLLSRAQHGMYLIGNAKTYENVPMWADVLQQLRAGNAVGASIALCCPRHPDTQLLCSEPKDFTIKSPEGGCSLPCDKRLEPCGHRCPAPCHSQRLHDAFDCLEPCPRLRSTCQHPCPKLCGQECGPCNVKVDGVKLPCGHVRDKVLCHQTLDLKSIRCSQPVVKEVPGCGHSVPVPCYRDVESEMFRCPTECIGKLECGHRCPGTCRSCRTLLDGPGGGVVVFRHQQCNKRCDRPYGTCNHRCSKTCHQGESCGTCPERCEVRCPHSRCHQECREPCTPCIEKCAWRCEHRGSCSLPCAAPCNRLPCEKRCDKTLQCGHRCPSFCGEECPQQLCQICCTKRDARVDVMEFKMYHEIDLDETPIVVLGCGHFFTGETLDGLVGMKNVYTTDNLGNYNGLRELSGELMSIPTCPDCRVPIRQFATRRYNRVVNKAVLDETSKRFLVGGREKLAELEKKTALVEKKLSDSTSDTMYSPDVSLGKKISERYKPAIQLEKESAALRKSMEAEHQPTKKLFDAVLTFQRLQRERSLEEKLRDLTLSEPQIATPELVVYDRQITLKAHRLQLRLQEAMLRDTFILLSRLKNSAILANIPVQHPDKRSAAFLKQCRVLIDSATSAKLPRLVIETILSYARVAELDGWYRRAFIMSETAAPTGNNNTGTGTTTTTNNTAAPLASDATGGSERTSNVQAGEKTSSSRETAIGLLDRALDLCATIPGPDGAAYRAEVEETMRLFAEPHYEAVTPAEIAAIKAAMVSGAGGLATHSGHWYTCRNGHPFAIGECGMPMERARCPECGEVIGGTNHTPVEGVERDTRMELA</sequence>
<dbReference type="InParanoid" id="G2QJ73"/>
<dbReference type="SMART" id="SM00438">
    <property type="entry name" value="ZnF_NFX"/>
    <property type="match status" value="3"/>
</dbReference>
<protein>
    <submittedName>
        <fullName evidence="13">Uncharacterized protein</fullName>
    </submittedName>
</protein>
<dbReference type="GeneID" id="11506765"/>
<organism evidence="13 14">
    <name type="scientific">Thermothelomyces thermophilus (strain ATCC 42464 / BCRC 31852 / DSM 1799)</name>
    <name type="common">Sporotrichum thermophile</name>
    <dbReference type="NCBI Taxonomy" id="573729"/>
    <lineage>
        <taxon>Eukaryota</taxon>
        <taxon>Fungi</taxon>
        <taxon>Dikarya</taxon>
        <taxon>Ascomycota</taxon>
        <taxon>Pezizomycotina</taxon>
        <taxon>Sordariomycetes</taxon>
        <taxon>Sordariomycetidae</taxon>
        <taxon>Sordariales</taxon>
        <taxon>Chaetomiaceae</taxon>
        <taxon>Thermothelomyces</taxon>
    </lineage>
</organism>
<dbReference type="Pfam" id="PF20173">
    <property type="entry name" value="ZnF_RZ-type"/>
    <property type="match status" value="1"/>
</dbReference>
<evidence type="ECO:0000259" key="11">
    <source>
        <dbReference type="PROSITE" id="PS50103"/>
    </source>
</evidence>
<keyword evidence="14" id="KW-1185">Reference proteome</keyword>
<dbReference type="eggNOG" id="KOG1807">
    <property type="taxonomic scope" value="Eukaryota"/>
</dbReference>
<dbReference type="GO" id="GO:0008270">
    <property type="term" value="F:zinc ion binding"/>
    <property type="evidence" value="ECO:0007669"/>
    <property type="project" value="UniProtKB-KW"/>
</dbReference>
<evidence type="ECO:0000256" key="8">
    <source>
        <dbReference type="ARBA" id="ARBA00022859"/>
    </source>
</evidence>
<feature type="compositionally biased region" description="Gly residues" evidence="10">
    <location>
        <begin position="7"/>
        <end position="26"/>
    </location>
</feature>
<dbReference type="Gene3D" id="3.40.50.300">
    <property type="entry name" value="P-loop containing nucleotide triphosphate hydrolases"/>
    <property type="match status" value="2"/>
</dbReference>
<dbReference type="CDD" id="cd17936">
    <property type="entry name" value="EEXXEc_NFX1"/>
    <property type="match status" value="1"/>
</dbReference>
<keyword evidence="4" id="KW-0677">Repeat</keyword>
<dbReference type="InterPro" id="IPR036855">
    <property type="entry name" value="Znf_CCCH_sf"/>
</dbReference>
<evidence type="ECO:0000313" key="14">
    <source>
        <dbReference type="Proteomes" id="UP000007322"/>
    </source>
</evidence>
<dbReference type="PANTHER" id="PTHR10887">
    <property type="entry name" value="DNA2/NAM7 HELICASE FAMILY"/>
    <property type="match status" value="1"/>
</dbReference>
<evidence type="ECO:0000256" key="5">
    <source>
        <dbReference type="ARBA" id="ARBA00022771"/>
    </source>
</evidence>
<dbReference type="GO" id="GO:0002376">
    <property type="term" value="P:immune system process"/>
    <property type="evidence" value="ECO:0007669"/>
    <property type="project" value="UniProtKB-KW"/>
</dbReference>
<dbReference type="InterPro" id="IPR000571">
    <property type="entry name" value="Znf_CCCH"/>
</dbReference>
<dbReference type="InterPro" id="IPR045055">
    <property type="entry name" value="DNA2/NAM7-like"/>
</dbReference>
<keyword evidence="6" id="KW-0378">Hydrolase</keyword>
<name>G2QJ73_THET4</name>
<dbReference type="Proteomes" id="UP000007322">
    <property type="component" value="Chromosome 5"/>
</dbReference>
<feature type="region of interest" description="Disordered" evidence="10">
    <location>
        <begin position="1"/>
        <end position="29"/>
    </location>
</feature>
<dbReference type="RefSeq" id="XP_003664893.1">
    <property type="nucleotide sequence ID" value="XM_003664845.1"/>
</dbReference>
<dbReference type="Pfam" id="PF13087">
    <property type="entry name" value="AAA_12"/>
    <property type="match status" value="1"/>
</dbReference>
<dbReference type="GO" id="GO:0005737">
    <property type="term" value="C:cytoplasm"/>
    <property type="evidence" value="ECO:0007669"/>
    <property type="project" value="UniProtKB-SubCell"/>
</dbReference>
<feature type="compositionally biased region" description="Polar residues" evidence="10">
    <location>
        <begin position="1844"/>
        <end position="1859"/>
    </location>
</feature>
<keyword evidence="6" id="KW-0067">ATP-binding</keyword>
<dbReference type="KEGG" id="mtm:MYCTH_2066488"/>
<dbReference type="GO" id="GO:0031380">
    <property type="term" value="C:nuclear RNA-directed RNA polymerase complex"/>
    <property type="evidence" value="ECO:0007669"/>
    <property type="project" value="TreeGrafter"/>
</dbReference>
<evidence type="ECO:0000256" key="9">
    <source>
        <dbReference type="PROSITE-ProRule" id="PRU00723"/>
    </source>
</evidence>